<protein>
    <submittedName>
        <fullName evidence="2">Uncharacterized protein</fullName>
    </submittedName>
</protein>
<accession>A0A4U6XQJ7</accession>
<dbReference type="EMBL" id="PJEX01000029">
    <property type="protein sequence ID" value="TKW58133.1"/>
    <property type="molecule type" value="Genomic_DNA"/>
</dbReference>
<dbReference type="PANTHER" id="PTHR36182:SF2">
    <property type="entry name" value="LYTIC POLYSACCHARIDE MONOOXYGENASE"/>
    <property type="match status" value="1"/>
</dbReference>
<name>A0A4U6XQJ7_9PEZI</name>
<comment type="caution">
    <text evidence="2">The sequence shown here is derived from an EMBL/GenBank/DDBJ whole genome shotgun (WGS) entry which is preliminary data.</text>
</comment>
<dbReference type="AlphaFoldDB" id="A0A4U6XQJ7"/>
<dbReference type="Proteomes" id="UP000310108">
    <property type="component" value="Unassembled WGS sequence"/>
</dbReference>
<keyword evidence="3" id="KW-1185">Reference proteome</keyword>
<feature type="compositionally biased region" description="Polar residues" evidence="1">
    <location>
        <begin position="302"/>
        <end position="317"/>
    </location>
</feature>
<feature type="region of interest" description="Disordered" evidence="1">
    <location>
        <begin position="272"/>
        <end position="325"/>
    </location>
</feature>
<sequence length="466" mass="46870">MVLKVSLNPFFRTTFNSQSQRHPHDTEILRLERIDSHFTTPTHTQKILKMYTKAIIAFGLASVASAHMKMSSPAPYDAANLDNSPLAPSGSNFPCKSSSYNAAGASNVYAQGATGELAFIGSAVHGGGSCQVSITYDAKPNKNSVWKVIKSIEGGCPAKNAAGNLGDNANQVNQDKYDFTIPKDMPAGNGTIAWTWFNKIGNREMYMNCGPVTITGSEGSKEAYNALPDMFTANIGNCETEEGTDVMFPNPGNSVDKFGDVNVLKAPPAACGGGSGGGATGSPAPTSTAGNGGGNGGVPTIAPTSTSVDSSKPSASKPTAGASLPGGVFITVPANNGGVSATPTASASASASATKAPAVIPSAAPSAAPSSGTGGGSGSGSGNGTGTPSTGAGAQTVGSACTGEGAWNCVGGSSFQRCASGAWSNIQQLADGTSCSAGMGSELNMIVTRNGRKRALRQRSLRFRSA</sequence>
<dbReference type="STRING" id="1306861.A0A4U6XQJ7"/>
<evidence type="ECO:0000313" key="3">
    <source>
        <dbReference type="Proteomes" id="UP000310108"/>
    </source>
</evidence>
<dbReference type="Gene3D" id="2.70.50.70">
    <property type="match status" value="1"/>
</dbReference>
<organism evidence="2 3">
    <name type="scientific">Colletotrichum tanaceti</name>
    <dbReference type="NCBI Taxonomy" id="1306861"/>
    <lineage>
        <taxon>Eukaryota</taxon>
        <taxon>Fungi</taxon>
        <taxon>Dikarya</taxon>
        <taxon>Ascomycota</taxon>
        <taxon>Pezizomycotina</taxon>
        <taxon>Sordariomycetes</taxon>
        <taxon>Hypocreomycetidae</taxon>
        <taxon>Glomerellales</taxon>
        <taxon>Glomerellaceae</taxon>
        <taxon>Colletotrichum</taxon>
        <taxon>Colletotrichum destructivum species complex</taxon>
    </lineage>
</organism>
<dbReference type="OrthoDB" id="2342176at2759"/>
<reference evidence="2 3" key="1">
    <citation type="journal article" date="2019" name="PLoS ONE">
        <title>Comparative genome analysis indicates high evolutionary potential of pathogenicity genes in Colletotrichum tanaceti.</title>
        <authorList>
            <person name="Lelwala R.V."/>
            <person name="Korhonen P.K."/>
            <person name="Young N.D."/>
            <person name="Scott J.B."/>
            <person name="Ades P.A."/>
            <person name="Gasser R.B."/>
            <person name="Taylor P.W.J."/>
        </authorList>
    </citation>
    <scope>NUCLEOTIDE SEQUENCE [LARGE SCALE GENOMIC DNA]</scope>
    <source>
        <strain evidence="2">BRIP57314</strain>
    </source>
</reference>
<feature type="compositionally biased region" description="Gly residues" evidence="1">
    <location>
        <begin position="372"/>
        <end position="385"/>
    </location>
</feature>
<gene>
    <name evidence="2" type="ORF">CTA1_7928</name>
</gene>
<evidence type="ECO:0000256" key="1">
    <source>
        <dbReference type="SAM" id="MobiDB-lite"/>
    </source>
</evidence>
<proteinExistence type="predicted"/>
<evidence type="ECO:0000313" key="2">
    <source>
        <dbReference type="EMBL" id="TKW58133.1"/>
    </source>
</evidence>
<feature type="compositionally biased region" description="Low complexity" evidence="1">
    <location>
        <begin position="362"/>
        <end position="371"/>
    </location>
</feature>
<feature type="region of interest" description="Disordered" evidence="1">
    <location>
        <begin position="362"/>
        <end position="394"/>
    </location>
</feature>
<dbReference type="PANTHER" id="PTHR36182">
    <property type="entry name" value="PROTEIN, PUTATIVE (AFU_ORTHOLOGUE AFUA_6G10930)-RELATED"/>
    <property type="match status" value="1"/>
</dbReference>